<gene>
    <name evidence="2" type="ORF">D7Z94_09160</name>
</gene>
<comment type="caution">
    <text evidence="2">The sequence shown here is derived from an EMBL/GenBank/DDBJ whole genome shotgun (WGS) entry which is preliminary data.</text>
</comment>
<reference evidence="2 3" key="1">
    <citation type="submission" date="2018-10" db="EMBL/GenBank/DDBJ databases">
        <title>Ulvibacterium marinum gen. nov., sp. nov., a novel marine bacterium of the family Flavobacteriaceae, isolated from a culture of the green alga Ulva prolifera.</title>
        <authorList>
            <person name="Zhang Z."/>
        </authorList>
    </citation>
    <scope>NUCLEOTIDE SEQUENCE [LARGE SCALE GENOMIC DNA]</scope>
    <source>
        <strain evidence="2 3">CCMM003</strain>
    </source>
</reference>
<dbReference type="CDD" id="cd04182">
    <property type="entry name" value="GT_2_like_f"/>
    <property type="match status" value="1"/>
</dbReference>
<dbReference type="AlphaFoldDB" id="A0A3B0C670"/>
<dbReference type="PANTHER" id="PTHR43777:SF1">
    <property type="entry name" value="MOLYBDENUM COFACTOR CYTIDYLYLTRANSFERASE"/>
    <property type="match status" value="1"/>
</dbReference>
<dbReference type="GO" id="GO:0016779">
    <property type="term" value="F:nucleotidyltransferase activity"/>
    <property type="evidence" value="ECO:0007669"/>
    <property type="project" value="UniProtKB-ARBA"/>
</dbReference>
<dbReference type="InterPro" id="IPR029044">
    <property type="entry name" value="Nucleotide-diphossugar_trans"/>
</dbReference>
<protein>
    <submittedName>
        <fullName evidence="2">Nucleotidyltransferase family protein</fullName>
    </submittedName>
</protein>
<proteinExistence type="predicted"/>
<keyword evidence="2" id="KW-0808">Transferase</keyword>
<evidence type="ECO:0000259" key="1">
    <source>
        <dbReference type="Pfam" id="PF12804"/>
    </source>
</evidence>
<keyword evidence="3" id="KW-1185">Reference proteome</keyword>
<feature type="domain" description="MobA-like NTP transferase" evidence="1">
    <location>
        <begin position="11"/>
        <end position="172"/>
    </location>
</feature>
<accession>A0A3B0C670</accession>
<dbReference type="RefSeq" id="WP_120711259.1">
    <property type="nucleotide sequence ID" value="NZ_RBCJ01000002.1"/>
</dbReference>
<evidence type="ECO:0000313" key="3">
    <source>
        <dbReference type="Proteomes" id="UP000276603"/>
    </source>
</evidence>
<organism evidence="2 3">
    <name type="scientific">Ulvibacterium marinum</name>
    <dbReference type="NCBI Taxonomy" id="2419782"/>
    <lineage>
        <taxon>Bacteria</taxon>
        <taxon>Pseudomonadati</taxon>
        <taxon>Bacteroidota</taxon>
        <taxon>Flavobacteriia</taxon>
        <taxon>Flavobacteriales</taxon>
        <taxon>Flavobacteriaceae</taxon>
        <taxon>Ulvibacterium</taxon>
    </lineage>
</organism>
<name>A0A3B0C670_9FLAO</name>
<dbReference type="SUPFAM" id="SSF53448">
    <property type="entry name" value="Nucleotide-diphospho-sugar transferases"/>
    <property type="match status" value="1"/>
</dbReference>
<dbReference type="Proteomes" id="UP000276603">
    <property type="component" value="Unassembled WGS sequence"/>
</dbReference>
<dbReference type="InterPro" id="IPR025877">
    <property type="entry name" value="MobA-like_NTP_Trfase"/>
</dbReference>
<sequence length="209" mass="22783">MGKTVENIAILVLAAGASSRMGTAKQLLPWNGANLLDSVIKNALMFCPDHVVVVLGANAREIQAHSIHNKGVQFVFHKNWNLGLGSSIAHGVDFIQEISQNTKAILILLGDQPLIDSEYLGKMVQAHESSGKGIIATEYDKGVGVPAIFARSYFSDLAQLNKDIGAKQIIKKFKNDTFLLGPSGKTIDIDTLEDYQKLIKIRNTQLNQD</sequence>
<dbReference type="Gene3D" id="3.90.550.10">
    <property type="entry name" value="Spore Coat Polysaccharide Biosynthesis Protein SpsA, Chain A"/>
    <property type="match status" value="1"/>
</dbReference>
<evidence type="ECO:0000313" key="2">
    <source>
        <dbReference type="EMBL" id="RKN81102.1"/>
    </source>
</evidence>
<dbReference type="EMBL" id="RBCJ01000002">
    <property type="protein sequence ID" value="RKN81102.1"/>
    <property type="molecule type" value="Genomic_DNA"/>
</dbReference>
<dbReference type="OrthoDB" id="9779263at2"/>
<dbReference type="PANTHER" id="PTHR43777">
    <property type="entry name" value="MOLYBDENUM COFACTOR CYTIDYLYLTRANSFERASE"/>
    <property type="match status" value="1"/>
</dbReference>
<dbReference type="Pfam" id="PF12804">
    <property type="entry name" value="NTP_transf_3"/>
    <property type="match status" value="1"/>
</dbReference>